<dbReference type="Proteomes" id="UP000076761">
    <property type="component" value="Unassembled WGS sequence"/>
</dbReference>
<feature type="transmembrane region" description="Helical" evidence="1">
    <location>
        <begin position="143"/>
        <end position="167"/>
    </location>
</feature>
<keyword evidence="1" id="KW-0812">Transmembrane</keyword>
<accession>A0A165TGT5</accession>
<reference evidence="2 3" key="1">
    <citation type="journal article" date="2016" name="Mol. Biol. Evol.">
        <title>Comparative Genomics of Early-Diverging Mushroom-Forming Fungi Provides Insights into the Origins of Lignocellulose Decay Capabilities.</title>
        <authorList>
            <person name="Nagy L.G."/>
            <person name="Riley R."/>
            <person name="Tritt A."/>
            <person name="Adam C."/>
            <person name="Daum C."/>
            <person name="Floudas D."/>
            <person name="Sun H."/>
            <person name="Yadav J.S."/>
            <person name="Pangilinan J."/>
            <person name="Larsson K.H."/>
            <person name="Matsuura K."/>
            <person name="Barry K."/>
            <person name="Labutti K."/>
            <person name="Kuo R."/>
            <person name="Ohm R.A."/>
            <person name="Bhattacharya S.S."/>
            <person name="Shirouzu T."/>
            <person name="Yoshinaga Y."/>
            <person name="Martin F.M."/>
            <person name="Grigoriev I.V."/>
            <person name="Hibbett D.S."/>
        </authorList>
    </citation>
    <scope>NUCLEOTIDE SEQUENCE [LARGE SCALE GENOMIC DNA]</scope>
    <source>
        <strain evidence="2 3">HHB14362 ss-1</strain>
    </source>
</reference>
<name>A0A165TGT5_9AGAM</name>
<keyword evidence="1" id="KW-1133">Transmembrane helix</keyword>
<gene>
    <name evidence="2" type="ORF">NEOLEDRAFT_1177624</name>
</gene>
<keyword evidence="3" id="KW-1185">Reference proteome</keyword>
<proteinExistence type="predicted"/>
<dbReference type="AlphaFoldDB" id="A0A165TGT5"/>
<sequence>MSASHGWVCPQRNGGGPQGVQLFDVLPLWPRGMGSALEAGSVRSRKFELWRGPGLPRQVFEFDSSWMGLGRLICYPDPRQGQRNRDDGAPSASLDGPSSRRLVCNVLVPDIWTSCATGRSSLAQNLGSPAVSGLETRNIGRGYLTVVIPFVGPLLPALVMAGLWVVFSMWHVYIWCMERGWQYI</sequence>
<dbReference type="InParanoid" id="A0A165TGT5"/>
<keyword evidence="1" id="KW-0472">Membrane</keyword>
<dbReference type="EMBL" id="KV425566">
    <property type="protein sequence ID" value="KZT26644.1"/>
    <property type="molecule type" value="Genomic_DNA"/>
</dbReference>
<evidence type="ECO:0000313" key="3">
    <source>
        <dbReference type="Proteomes" id="UP000076761"/>
    </source>
</evidence>
<evidence type="ECO:0000256" key="1">
    <source>
        <dbReference type="SAM" id="Phobius"/>
    </source>
</evidence>
<organism evidence="2 3">
    <name type="scientific">Neolentinus lepideus HHB14362 ss-1</name>
    <dbReference type="NCBI Taxonomy" id="1314782"/>
    <lineage>
        <taxon>Eukaryota</taxon>
        <taxon>Fungi</taxon>
        <taxon>Dikarya</taxon>
        <taxon>Basidiomycota</taxon>
        <taxon>Agaricomycotina</taxon>
        <taxon>Agaricomycetes</taxon>
        <taxon>Gloeophyllales</taxon>
        <taxon>Gloeophyllaceae</taxon>
        <taxon>Neolentinus</taxon>
    </lineage>
</organism>
<evidence type="ECO:0000313" key="2">
    <source>
        <dbReference type="EMBL" id="KZT26644.1"/>
    </source>
</evidence>
<protein>
    <submittedName>
        <fullName evidence="2">Uncharacterized protein</fullName>
    </submittedName>
</protein>